<gene>
    <name evidence="2" type="ORF">CA267_005240</name>
</gene>
<dbReference type="KEGG" id="apel:CA267_005240"/>
<evidence type="ECO:0008006" key="4">
    <source>
        <dbReference type="Google" id="ProtNLM"/>
    </source>
</evidence>
<dbReference type="AlphaFoldDB" id="A0A6M4MC45"/>
<dbReference type="InterPro" id="IPR011250">
    <property type="entry name" value="OMP/PagP_B-barrel"/>
</dbReference>
<protein>
    <recommendedName>
        <fullName evidence="4">Porin family protein</fullName>
    </recommendedName>
</protein>
<evidence type="ECO:0000313" key="3">
    <source>
        <dbReference type="Proteomes" id="UP000219285"/>
    </source>
</evidence>
<dbReference type="EMBL" id="CP052766">
    <property type="protein sequence ID" value="QJR80220.1"/>
    <property type="molecule type" value="Genomic_DNA"/>
</dbReference>
<feature type="signal peptide" evidence="1">
    <location>
        <begin position="1"/>
        <end position="20"/>
    </location>
</feature>
<accession>A0A6M4MC45</accession>
<organism evidence="2 3">
    <name type="scientific">Alteromonas pelagimontana</name>
    <dbReference type="NCBI Taxonomy" id="1858656"/>
    <lineage>
        <taxon>Bacteria</taxon>
        <taxon>Pseudomonadati</taxon>
        <taxon>Pseudomonadota</taxon>
        <taxon>Gammaproteobacteria</taxon>
        <taxon>Alteromonadales</taxon>
        <taxon>Alteromonadaceae</taxon>
        <taxon>Alteromonas/Salinimonas group</taxon>
        <taxon>Alteromonas</taxon>
    </lineage>
</organism>
<feature type="chain" id="PRO_5028967168" description="Porin family protein" evidence="1">
    <location>
        <begin position="21"/>
        <end position="163"/>
    </location>
</feature>
<keyword evidence="1" id="KW-0732">Signal</keyword>
<keyword evidence="3" id="KW-1185">Reference proteome</keyword>
<name>A0A6M4MC45_9ALTE</name>
<proteinExistence type="predicted"/>
<evidence type="ECO:0000256" key="1">
    <source>
        <dbReference type="SAM" id="SignalP"/>
    </source>
</evidence>
<dbReference type="RefSeq" id="WP_075608468.1">
    <property type="nucleotide sequence ID" value="NZ_CP052766.1"/>
</dbReference>
<sequence length="163" mass="18272">MKSTWSFVTIAMMVVANATAGEAEGISSITSLYASPYQTEISYRSKRLPKWSFGVKYNRKVNFHPLWVDSISENPSIDSIRLSAARMIPMTKSQRIFASVQTSNDHNFDVHDWVYLPANAGTAASLGWQLGASQDLNLAVEYEYREVGEVDISSLLLGVQYYF</sequence>
<dbReference type="OrthoDB" id="6332692at2"/>
<dbReference type="Proteomes" id="UP000219285">
    <property type="component" value="Chromosome"/>
</dbReference>
<dbReference type="SUPFAM" id="SSF56925">
    <property type="entry name" value="OMPA-like"/>
    <property type="match status" value="1"/>
</dbReference>
<reference evidence="3" key="1">
    <citation type="submission" date="2014-12" db="EMBL/GenBank/DDBJ databases">
        <title>Complete genome sequence of a multi-drug resistant Klebsiella pneumoniae.</title>
        <authorList>
            <person name="Hua X."/>
            <person name="Chen Q."/>
            <person name="Li X."/>
            <person name="Feng Y."/>
            <person name="Ruan Z."/>
            <person name="Yu Y."/>
        </authorList>
    </citation>
    <scope>NUCLEOTIDE SEQUENCE [LARGE SCALE GENOMIC DNA]</scope>
    <source>
        <strain evidence="3">5.12</strain>
    </source>
</reference>
<reference evidence="2 3" key="2">
    <citation type="submission" date="2020-04" db="EMBL/GenBank/DDBJ databases">
        <title>Complete genome sequence of Alteromonas pelagimontana 5.12T.</title>
        <authorList>
            <person name="Sinha R.K."/>
            <person name="Krishnan K.P."/>
            <person name="Kurian J.P."/>
        </authorList>
    </citation>
    <scope>NUCLEOTIDE SEQUENCE [LARGE SCALE GENOMIC DNA]</scope>
    <source>
        <strain evidence="2 3">5.12</strain>
    </source>
</reference>
<evidence type="ECO:0000313" key="2">
    <source>
        <dbReference type="EMBL" id="QJR80220.1"/>
    </source>
</evidence>